<sequence>MTDAGPPPPSRNVSGLLRRLRDREFTGAVVVSGAPGGTIHLRAGRVTAIDTPGSPPVESLLLKSGRIDEEAWSAARATAGPSDPVGVTLVEHGLVGAVELEVVCAAAVHDAAFALALTAPGGWDVAESALPPQVTAGPGVEPQALSQETGRRLTLLPRLWGSATELVRGRVHAPALASDPLPPRYREILRFVNGRRTVRDLAFALGRGVFPVLLDLSRMRARHLVTVELPTSTSPLGDGLGPRTDVGGAPPPPLPLGFPLPRRTPGGHLPDRGR</sequence>
<dbReference type="EMBL" id="SMKI01000376">
    <property type="protein sequence ID" value="TDC68452.1"/>
    <property type="molecule type" value="Genomic_DNA"/>
</dbReference>
<keyword evidence="3" id="KW-1185">Reference proteome</keyword>
<dbReference type="AlphaFoldDB" id="A0A4R4T0U7"/>
<name>A0A4R4T0U7_9ACTN</name>
<feature type="compositionally biased region" description="Pro residues" evidence="1">
    <location>
        <begin position="249"/>
        <end position="258"/>
    </location>
</feature>
<comment type="caution">
    <text evidence="2">The sequence shown here is derived from an EMBL/GenBank/DDBJ whole genome shotgun (WGS) entry which is preliminary data.</text>
</comment>
<evidence type="ECO:0000313" key="2">
    <source>
        <dbReference type="EMBL" id="TDC68452.1"/>
    </source>
</evidence>
<gene>
    <name evidence="2" type="ORF">E1283_27380</name>
</gene>
<protein>
    <recommendedName>
        <fullName evidence="4">DUF4388 domain-containing protein</fullName>
    </recommendedName>
</protein>
<dbReference type="Proteomes" id="UP000295345">
    <property type="component" value="Unassembled WGS sequence"/>
</dbReference>
<accession>A0A4R4T0U7</accession>
<reference evidence="2 3" key="1">
    <citation type="submission" date="2019-03" db="EMBL/GenBank/DDBJ databases">
        <title>Draft genome sequences of novel Actinobacteria.</title>
        <authorList>
            <person name="Sahin N."/>
            <person name="Ay H."/>
            <person name="Saygin H."/>
        </authorList>
    </citation>
    <scope>NUCLEOTIDE SEQUENCE [LARGE SCALE GENOMIC DNA]</scope>
    <source>
        <strain evidence="2 3">DSM 41900</strain>
    </source>
</reference>
<evidence type="ECO:0000313" key="3">
    <source>
        <dbReference type="Proteomes" id="UP000295345"/>
    </source>
</evidence>
<proteinExistence type="predicted"/>
<organism evidence="2 3">
    <name type="scientific">Streptomyces hainanensis</name>
    <dbReference type="NCBI Taxonomy" id="402648"/>
    <lineage>
        <taxon>Bacteria</taxon>
        <taxon>Bacillati</taxon>
        <taxon>Actinomycetota</taxon>
        <taxon>Actinomycetes</taxon>
        <taxon>Kitasatosporales</taxon>
        <taxon>Streptomycetaceae</taxon>
        <taxon>Streptomyces</taxon>
    </lineage>
</organism>
<dbReference type="RefSeq" id="WP_132820844.1">
    <property type="nucleotide sequence ID" value="NZ_SMKI01000376.1"/>
</dbReference>
<dbReference type="OrthoDB" id="4550778at2"/>
<evidence type="ECO:0008006" key="4">
    <source>
        <dbReference type="Google" id="ProtNLM"/>
    </source>
</evidence>
<feature type="region of interest" description="Disordered" evidence="1">
    <location>
        <begin position="230"/>
        <end position="274"/>
    </location>
</feature>
<evidence type="ECO:0000256" key="1">
    <source>
        <dbReference type="SAM" id="MobiDB-lite"/>
    </source>
</evidence>